<accession>A0A0D9Z9Z8</accession>
<dbReference type="EnsemblPlants" id="OGLUM03G25200.1">
    <property type="protein sequence ID" value="OGLUM03G25200.1"/>
    <property type="gene ID" value="OGLUM03G25200"/>
</dbReference>
<dbReference type="AlphaFoldDB" id="A0A0D9Z9Z8"/>
<evidence type="ECO:0000256" key="10">
    <source>
        <dbReference type="ARBA" id="ARBA00022989"/>
    </source>
</evidence>
<keyword evidence="9 14" id="KW-0067">ATP-binding</keyword>
<evidence type="ECO:0000256" key="13">
    <source>
        <dbReference type="ARBA" id="ARBA00048679"/>
    </source>
</evidence>
<keyword evidence="5" id="KW-0808">Transferase</keyword>
<dbReference type="PROSITE" id="PS00108">
    <property type="entry name" value="PROTEIN_KINASE_ST"/>
    <property type="match status" value="1"/>
</dbReference>
<evidence type="ECO:0000256" key="16">
    <source>
        <dbReference type="SAM" id="Phobius"/>
    </source>
</evidence>
<evidence type="ECO:0000256" key="1">
    <source>
        <dbReference type="ARBA" id="ARBA00004162"/>
    </source>
</evidence>
<reference evidence="18" key="2">
    <citation type="submission" date="2018-05" db="EMBL/GenBank/DDBJ databases">
        <title>OgluRS3 (Oryza glumaepatula Reference Sequence Version 3).</title>
        <authorList>
            <person name="Zhang J."/>
            <person name="Kudrna D."/>
            <person name="Lee S."/>
            <person name="Talag J."/>
            <person name="Welchert J."/>
            <person name="Wing R.A."/>
        </authorList>
    </citation>
    <scope>NUCLEOTIDE SEQUENCE [LARGE SCALE GENOMIC DNA]</scope>
</reference>
<dbReference type="PANTHER" id="PTHR47982:SF25">
    <property type="entry name" value="NON-SPECIFIC SERINE_THREONINE PROTEIN KINASE"/>
    <property type="match status" value="1"/>
</dbReference>
<evidence type="ECO:0000256" key="15">
    <source>
        <dbReference type="SAM" id="MobiDB-lite"/>
    </source>
</evidence>
<feature type="region of interest" description="Disordered" evidence="15">
    <location>
        <begin position="475"/>
        <end position="516"/>
    </location>
</feature>
<dbReference type="Proteomes" id="UP000026961">
    <property type="component" value="Chromosome 3"/>
</dbReference>
<dbReference type="InterPro" id="IPR008271">
    <property type="entry name" value="Ser/Thr_kinase_AS"/>
</dbReference>
<feature type="compositionally biased region" description="Polar residues" evidence="15">
    <location>
        <begin position="158"/>
        <end position="169"/>
    </location>
</feature>
<keyword evidence="10 16" id="KW-1133">Transmembrane helix</keyword>
<feature type="region of interest" description="Disordered" evidence="15">
    <location>
        <begin position="158"/>
        <end position="178"/>
    </location>
</feature>
<evidence type="ECO:0000313" key="19">
    <source>
        <dbReference type="Proteomes" id="UP000026961"/>
    </source>
</evidence>
<dbReference type="FunFam" id="1.10.510.10:FF:000173">
    <property type="entry name" value="proline-rich receptor-like protein kinase PERK8"/>
    <property type="match status" value="1"/>
</dbReference>
<dbReference type="Gene3D" id="3.30.200.20">
    <property type="entry name" value="Phosphorylase Kinase, domain 1"/>
    <property type="match status" value="1"/>
</dbReference>
<evidence type="ECO:0000256" key="4">
    <source>
        <dbReference type="ARBA" id="ARBA00022527"/>
    </source>
</evidence>
<comment type="subcellular location">
    <subcellularLocation>
        <location evidence="1">Cell membrane</location>
        <topology evidence="1">Single-pass membrane protein</topology>
    </subcellularLocation>
</comment>
<feature type="domain" description="Protein kinase" evidence="17">
    <location>
        <begin position="200"/>
        <end position="452"/>
    </location>
</feature>
<dbReference type="PROSITE" id="PS00107">
    <property type="entry name" value="PROTEIN_KINASE_ATP"/>
    <property type="match status" value="1"/>
</dbReference>
<keyword evidence="19" id="KW-1185">Reference proteome</keyword>
<dbReference type="Gene3D" id="1.10.510.10">
    <property type="entry name" value="Transferase(Phosphotransferase) domain 1"/>
    <property type="match status" value="1"/>
</dbReference>
<evidence type="ECO:0000256" key="9">
    <source>
        <dbReference type="ARBA" id="ARBA00022840"/>
    </source>
</evidence>
<comment type="catalytic activity">
    <reaction evidence="12">
        <text>L-threonyl-[protein] + ATP = O-phospho-L-threonyl-[protein] + ADP + H(+)</text>
        <dbReference type="Rhea" id="RHEA:46608"/>
        <dbReference type="Rhea" id="RHEA-COMP:11060"/>
        <dbReference type="Rhea" id="RHEA-COMP:11605"/>
        <dbReference type="ChEBI" id="CHEBI:15378"/>
        <dbReference type="ChEBI" id="CHEBI:30013"/>
        <dbReference type="ChEBI" id="CHEBI:30616"/>
        <dbReference type="ChEBI" id="CHEBI:61977"/>
        <dbReference type="ChEBI" id="CHEBI:456216"/>
        <dbReference type="EC" id="2.7.11.1"/>
    </reaction>
</comment>
<dbReference type="HOGENOM" id="CLU_000288_106_5_1"/>
<dbReference type="eggNOG" id="KOG1187">
    <property type="taxonomic scope" value="Eukaryota"/>
</dbReference>
<evidence type="ECO:0000256" key="5">
    <source>
        <dbReference type="ARBA" id="ARBA00022679"/>
    </source>
</evidence>
<name>A0A0D9Z9Z8_9ORYZ</name>
<keyword evidence="7 14" id="KW-0547">Nucleotide-binding</keyword>
<sequence length="516" mass="55974">MARPAAFVPPPPQYVPPEEPSAFARLYDVVDRAKAALVTITGGPTTVHGVVDVISSGHGQRARRAVTEIITTAPASDPAPAAPQTGSPSFLNSVAVKVAAGVVGLVLGLCVLALWIRRWRRRQQAQPLPLPPPMLYNPNPYYKGDQPPLPFVFMQQQHHPTAPQTSGGTFSDAGSERPHSISIDGGSLSYDQLAAATGGFSPDNVIGQGGFGCVYRGRLQGGTEVAIKKLKQGDRESAPRWTSSHANLVSLVGYCVSGNDRLLVYEFVPNKTLDTHLHGDKGPPLDWQQRWKIAVGSARGLAYLHDDCSPKIIHRDVKASNILLDHDFEPKVADFGLAKYQPGNHTHVSTRIMGTFGYIAPEFLSSGKLTDQADVFAFGVVFLELITGRLPAKPLLSEATEEGNFDILVDPDIGDDYDENKMMRMMECAAAAVRQSAHLRPSMVQILKHLQGETHGEDLNSIFRTTYAEDIYSSTMESGESIGPRSRRAPGSQGNTSSDYSSDRPSSYRQSQPKPR</sequence>
<evidence type="ECO:0000256" key="8">
    <source>
        <dbReference type="ARBA" id="ARBA00022777"/>
    </source>
</evidence>
<dbReference type="InterPro" id="IPR000719">
    <property type="entry name" value="Prot_kinase_dom"/>
</dbReference>
<dbReference type="InterPro" id="IPR011009">
    <property type="entry name" value="Kinase-like_dom_sf"/>
</dbReference>
<evidence type="ECO:0000313" key="18">
    <source>
        <dbReference type="EnsemblPlants" id="OGLUM03G25200.1"/>
    </source>
</evidence>
<comment type="catalytic activity">
    <reaction evidence="13">
        <text>L-seryl-[protein] + ATP = O-phospho-L-seryl-[protein] + ADP + H(+)</text>
        <dbReference type="Rhea" id="RHEA:17989"/>
        <dbReference type="Rhea" id="RHEA-COMP:9863"/>
        <dbReference type="Rhea" id="RHEA-COMP:11604"/>
        <dbReference type="ChEBI" id="CHEBI:15378"/>
        <dbReference type="ChEBI" id="CHEBI:29999"/>
        <dbReference type="ChEBI" id="CHEBI:30616"/>
        <dbReference type="ChEBI" id="CHEBI:83421"/>
        <dbReference type="ChEBI" id="CHEBI:456216"/>
        <dbReference type="EC" id="2.7.11.1"/>
    </reaction>
</comment>
<dbReference type="PANTHER" id="PTHR47982">
    <property type="entry name" value="PROLINE-RICH RECEPTOR-LIKE PROTEIN KINASE PERK4"/>
    <property type="match status" value="1"/>
</dbReference>
<organism evidence="18">
    <name type="scientific">Oryza glumipatula</name>
    <dbReference type="NCBI Taxonomy" id="40148"/>
    <lineage>
        <taxon>Eukaryota</taxon>
        <taxon>Viridiplantae</taxon>
        <taxon>Streptophyta</taxon>
        <taxon>Embryophyta</taxon>
        <taxon>Tracheophyta</taxon>
        <taxon>Spermatophyta</taxon>
        <taxon>Magnoliopsida</taxon>
        <taxon>Liliopsida</taxon>
        <taxon>Poales</taxon>
        <taxon>Poaceae</taxon>
        <taxon>BOP clade</taxon>
        <taxon>Oryzoideae</taxon>
        <taxon>Oryzeae</taxon>
        <taxon>Oryzinae</taxon>
        <taxon>Oryza</taxon>
    </lineage>
</organism>
<dbReference type="Pfam" id="PF00069">
    <property type="entry name" value="Pkinase"/>
    <property type="match status" value="1"/>
</dbReference>
<evidence type="ECO:0000256" key="6">
    <source>
        <dbReference type="ARBA" id="ARBA00022692"/>
    </source>
</evidence>
<evidence type="ECO:0000256" key="14">
    <source>
        <dbReference type="PROSITE-ProRule" id="PRU10141"/>
    </source>
</evidence>
<protein>
    <recommendedName>
        <fullName evidence="2">non-specific serine/threonine protein kinase</fullName>
        <ecNumber evidence="2">2.7.11.1</ecNumber>
    </recommendedName>
</protein>
<keyword evidence="4" id="KW-0723">Serine/threonine-protein kinase</keyword>
<evidence type="ECO:0000256" key="3">
    <source>
        <dbReference type="ARBA" id="ARBA00022475"/>
    </source>
</evidence>
<dbReference type="STRING" id="40148.A0A0D9Z9Z8"/>
<dbReference type="SUPFAM" id="SSF56112">
    <property type="entry name" value="Protein kinase-like (PK-like)"/>
    <property type="match status" value="1"/>
</dbReference>
<dbReference type="PROSITE" id="PS50011">
    <property type="entry name" value="PROTEIN_KINASE_DOM"/>
    <property type="match status" value="1"/>
</dbReference>
<dbReference type="InterPro" id="IPR017441">
    <property type="entry name" value="Protein_kinase_ATP_BS"/>
</dbReference>
<feature type="binding site" evidence="14">
    <location>
        <position position="229"/>
    </location>
    <ligand>
        <name>ATP</name>
        <dbReference type="ChEBI" id="CHEBI:30616"/>
    </ligand>
</feature>
<dbReference type="GO" id="GO:0005886">
    <property type="term" value="C:plasma membrane"/>
    <property type="evidence" value="ECO:0007669"/>
    <property type="project" value="UniProtKB-SubCell"/>
</dbReference>
<reference evidence="18" key="1">
    <citation type="submission" date="2015-04" db="UniProtKB">
        <authorList>
            <consortium name="EnsemblPlants"/>
        </authorList>
    </citation>
    <scope>IDENTIFICATION</scope>
</reference>
<dbReference type="InterPro" id="IPR047117">
    <property type="entry name" value="PERK1-13-like"/>
</dbReference>
<keyword evidence="8" id="KW-0418">Kinase</keyword>
<keyword evidence="3" id="KW-1003">Cell membrane</keyword>
<feature type="compositionally biased region" description="Low complexity" evidence="15">
    <location>
        <begin position="497"/>
        <end position="516"/>
    </location>
</feature>
<dbReference type="GO" id="GO:0004674">
    <property type="term" value="F:protein serine/threonine kinase activity"/>
    <property type="evidence" value="ECO:0007669"/>
    <property type="project" value="UniProtKB-KW"/>
</dbReference>
<evidence type="ECO:0000259" key="17">
    <source>
        <dbReference type="PROSITE" id="PS50011"/>
    </source>
</evidence>
<dbReference type="CDD" id="cd14066">
    <property type="entry name" value="STKc_IRAK"/>
    <property type="match status" value="1"/>
</dbReference>
<proteinExistence type="predicted"/>
<dbReference type="Gramene" id="OGLUM03G25200.1">
    <property type="protein sequence ID" value="OGLUM03G25200.1"/>
    <property type="gene ID" value="OGLUM03G25200"/>
</dbReference>
<keyword evidence="6 16" id="KW-0812">Transmembrane</keyword>
<dbReference type="SMART" id="SM00220">
    <property type="entry name" value="S_TKc"/>
    <property type="match status" value="1"/>
</dbReference>
<feature type="transmembrane region" description="Helical" evidence="16">
    <location>
        <begin position="94"/>
        <end position="116"/>
    </location>
</feature>
<evidence type="ECO:0000256" key="2">
    <source>
        <dbReference type="ARBA" id="ARBA00012513"/>
    </source>
</evidence>
<dbReference type="GO" id="GO:0005524">
    <property type="term" value="F:ATP binding"/>
    <property type="evidence" value="ECO:0007669"/>
    <property type="project" value="UniProtKB-UniRule"/>
</dbReference>
<evidence type="ECO:0000256" key="12">
    <source>
        <dbReference type="ARBA" id="ARBA00047899"/>
    </source>
</evidence>
<evidence type="ECO:0000256" key="7">
    <source>
        <dbReference type="ARBA" id="ARBA00022741"/>
    </source>
</evidence>
<dbReference type="EC" id="2.7.11.1" evidence="2"/>
<evidence type="ECO:0000256" key="11">
    <source>
        <dbReference type="ARBA" id="ARBA00023136"/>
    </source>
</evidence>
<keyword evidence="11 16" id="KW-0472">Membrane</keyword>